<protein>
    <recommendedName>
        <fullName evidence="7">Insulin-like domain-containing protein</fullName>
    </recommendedName>
</protein>
<reference evidence="8 9" key="1">
    <citation type="submission" date="2023-03" db="EMBL/GenBank/DDBJ databases">
        <title>Genome insight into feeding habits of ladybird beetles.</title>
        <authorList>
            <person name="Li H.-S."/>
            <person name="Huang Y.-H."/>
            <person name="Pang H."/>
        </authorList>
    </citation>
    <scope>NUCLEOTIDE SEQUENCE [LARGE SCALE GENOMIC DNA]</scope>
    <source>
        <strain evidence="8">SYSU_2023b</strain>
        <tissue evidence="8">Whole body</tissue>
    </source>
</reference>
<keyword evidence="4" id="KW-0732">Signal</keyword>
<dbReference type="PROSITE" id="PS00262">
    <property type="entry name" value="INSULIN"/>
    <property type="match status" value="1"/>
</dbReference>
<keyword evidence="3" id="KW-0165">Cleavage on pair of basic residues</keyword>
<evidence type="ECO:0000256" key="4">
    <source>
        <dbReference type="ARBA" id="ARBA00022729"/>
    </source>
</evidence>
<evidence type="ECO:0000256" key="2">
    <source>
        <dbReference type="ARBA" id="ARBA00011207"/>
    </source>
</evidence>
<evidence type="ECO:0000259" key="7">
    <source>
        <dbReference type="SMART" id="SM00078"/>
    </source>
</evidence>
<name>A0AAW1TR79_9CUCU</name>
<dbReference type="PRINTS" id="PR00276">
    <property type="entry name" value="INSULINFAMLY"/>
</dbReference>
<dbReference type="Pfam" id="PF00049">
    <property type="entry name" value="Insulin"/>
    <property type="match status" value="1"/>
</dbReference>
<accession>A0AAW1TR79</accession>
<gene>
    <name evidence="8" type="ORF">WA026_009895</name>
</gene>
<feature type="domain" description="Insulin-like" evidence="7">
    <location>
        <begin position="42"/>
        <end position="130"/>
    </location>
</feature>
<evidence type="ECO:0000256" key="5">
    <source>
        <dbReference type="ARBA" id="ARBA00023157"/>
    </source>
</evidence>
<comment type="similarity">
    <text evidence="1 6">Belongs to the insulin family.</text>
</comment>
<evidence type="ECO:0000313" key="8">
    <source>
        <dbReference type="EMBL" id="KAK9870933.1"/>
    </source>
</evidence>
<evidence type="ECO:0000256" key="6">
    <source>
        <dbReference type="RuleBase" id="RU000406"/>
    </source>
</evidence>
<dbReference type="SUPFAM" id="SSF56994">
    <property type="entry name" value="Insulin-like"/>
    <property type="match status" value="1"/>
</dbReference>
<evidence type="ECO:0000256" key="1">
    <source>
        <dbReference type="ARBA" id="ARBA00009034"/>
    </source>
</evidence>
<comment type="caution">
    <text evidence="8">The sequence shown here is derived from an EMBL/GenBank/DDBJ whole genome shotgun (WGS) entry which is preliminary data.</text>
</comment>
<dbReference type="AlphaFoldDB" id="A0AAW1TR79"/>
<dbReference type="Proteomes" id="UP001431783">
    <property type="component" value="Unassembled WGS sequence"/>
</dbReference>
<evidence type="ECO:0000313" key="9">
    <source>
        <dbReference type="Proteomes" id="UP001431783"/>
    </source>
</evidence>
<keyword evidence="9" id="KW-1185">Reference proteome</keyword>
<organism evidence="8 9">
    <name type="scientific">Henosepilachna vigintioctopunctata</name>
    <dbReference type="NCBI Taxonomy" id="420089"/>
    <lineage>
        <taxon>Eukaryota</taxon>
        <taxon>Metazoa</taxon>
        <taxon>Ecdysozoa</taxon>
        <taxon>Arthropoda</taxon>
        <taxon>Hexapoda</taxon>
        <taxon>Insecta</taxon>
        <taxon>Pterygota</taxon>
        <taxon>Neoptera</taxon>
        <taxon>Endopterygota</taxon>
        <taxon>Coleoptera</taxon>
        <taxon>Polyphaga</taxon>
        <taxon>Cucujiformia</taxon>
        <taxon>Coccinelloidea</taxon>
        <taxon>Coccinellidae</taxon>
        <taxon>Epilachninae</taxon>
        <taxon>Epilachnini</taxon>
        <taxon>Henosepilachna</taxon>
    </lineage>
</organism>
<comment type="subunit">
    <text evidence="2">Heterodimer of a B chain and an A chain linked by two disulfide bonds.</text>
</comment>
<dbReference type="GO" id="GO:0005179">
    <property type="term" value="F:hormone activity"/>
    <property type="evidence" value="ECO:0007669"/>
    <property type="project" value="InterPro"/>
</dbReference>
<evidence type="ECO:0000256" key="3">
    <source>
        <dbReference type="ARBA" id="ARBA00022685"/>
    </source>
</evidence>
<dbReference type="GO" id="GO:0005576">
    <property type="term" value="C:extracellular region"/>
    <property type="evidence" value="ECO:0007669"/>
    <property type="project" value="UniProtKB-SubCell"/>
</dbReference>
<dbReference type="EMBL" id="JARQZJ010000004">
    <property type="protein sequence ID" value="KAK9870933.1"/>
    <property type="molecule type" value="Genomic_DNA"/>
</dbReference>
<proteinExistence type="inferred from homology"/>
<dbReference type="InterPro" id="IPR016179">
    <property type="entry name" value="Insulin-like"/>
</dbReference>
<keyword evidence="5" id="KW-1015">Disulfide bond</keyword>
<dbReference type="InterPro" id="IPR022352">
    <property type="entry name" value="Ins/IGF/rlx"/>
</dbReference>
<dbReference type="SMART" id="SM00078">
    <property type="entry name" value="IlGF"/>
    <property type="match status" value="1"/>
</dbReference>
<keyword evidence="6" id="KW-0964">Secreted</keyword>
<dbReference type="PANTHER" id="PTHR13647:SF4">
    <property type="entry name" value="INSULIN-LIKE PEPTIDE 1-RELATED"/>
    <property type="match status" value="1"/>
</dbReference>
<sequence length="132" mass="15507">MIVKKWDIKKCEMNISRLFFYLIIMFVSLCKCQMDSSEQRKKKYCGPNLSQTLSTVCRGNYNTLTRKTDAIEKLGYRNENYDSDKEAAIYPLIRRSRAVSMRTNHARSKRGVFNECCQKACSQRELSYYCGH</sequence>
<dbReference type="InterPro" id="IPR022353">
    <property type="entry name" value="Insulin_CS"/>
</dbReference>
<dbReference type="Gene3D" id="1.10.100.10">
    <property type="entry name" value="Insulin-like"/>
    <property type="match status" value="1"/>
</dbReference>
<comment type="subcellular location">
    <subcellularLocation>
        <location evidence="6">Secreted</location>
    </subcellularLocation>
</comment>
<dbReference type="InterPro" id="IPR036438">
    <property type="entry name" value="Insulin-like_sf"/>
</dbReference>
<dbReference type="PANTHER" id="PTHR13647">
    <property type="entry name" value="INSULIN-LIKE PEPTIDE 2-RELATED"/>
    <property type="match status" value="1"/>
</dbReference>